<keyword evidence="2" id="KW-1185">Reference proteome</keyword>
<comment type="caution">
    <text evidence="1">The sequence shown here is derived from an EMBL/GenBank/DDBJ whole genome shotgun (WGS) entry which is preliminary data.</text>
</comment>
<reference evidence="1" key="1">
    <citation type="journal article" date="2023" name="DNA Res.">
        <title>Chromosome-level genome assembly of Phrynocephalus forsythii using third-generation DNA sequencing and Hi-C analysis.</title>
        <authorList>
            <person name="Qi Y."/>
            <person name="Zhao W."/>
            <person name="Zhao Y."/>
            <person name="Niu C."/>
            <person name="Cao S."/>
            <person name="Zhang Y."/>
        </authorList>
    </citation>
    <scope>NUCLEOTIDE SEQUENCE</scope>
    <source>
        <tissue evidence="1">Muscle</tissue>
    </source>
</reference>
<organism evidence="1 2">
    <name type="scientific">Phrynocephalus forsythii</name>
    <dbReference type="NCBI Taxonomy" id="171643"/>
    <lineage>
        <taxon>Eukaryota</taxon>
        <taxon>Metazoa</taxon>
        <taxon>Chordata</taxon>
        <taxon>Craniata</taxon>
        <taxon>Vertebrata</taxon>
        <taxon>Euteleostomi</taxon>
        <taxon>Lepidosauria</taxon>
        <taxon>Squamata</taxon>
        <taxon>Bifurcata</taxon>
        <taxon>Unidentata</taxon>
        <taxon>Episquamata</taxon>
        <taxon>Toxicofera</taxon>
        <taxon>Iguania</taxon>
        <taxon>Acrodonta</taxon>
        <taxon>Agamidae</taxon>
        <taxon>Agaminae</taxon>
        <taxon>Phrynocephalus</taxon>
    </lineage>
</organism>
<name>A0A9Q0XE36_9SAUR</name>
<sequence length="88" mass="9544">MEGGNWIGFGEVTTLLAWRLSARGHLPDSACTLFCPGFLPNCSSLWASWIPPPPARAAALLQGPVIMRPPGRWGRCGKCRTLVLLRDA</sequence>
<proteinExistence type="predicted"/>
<gene>
    <name evidence="1" type="ORF">JRQ81_006948</name>
</gene>
<protein>
    <submittedName>
        <fullName evidence="1">Uncharacterized protein</fullName>
    </submittedName>
</protein>
<evidence type="ECO:0000313" key="2">
    <source>
        <dbReference type="Proteomes" id="UP001142489"/>
    </source>
</evidence>
<accession>A0A9Q0XE36</accession>
<dbReference type="EMBL" id="JAPFRF010000014">
    <property type="protein sequence ID" value="KAJ7311332.1"/>
    <property type="molecule type" value="Genomic_DNA"/>
</dbReference>
<evidence type="ECO:0000313" key="1">
    <source>
        <dbReference type="EMBL" id="KAJ7311332.1"/>
    </source>
</evidence>
<dbReference type="AlphaFoldDB" id="A0A9Q0XE36"/>
<dbReference type="Proteomes" id="UP001142489">
    <property type="component" value="Unassembled WGS sequence"/>
</dbReference>